<dbReference type="EMBL" id="HACG01048602">
    <property type="protein sequence ID" value="CEK95467.1"/>
    <property type="molecule type" value="Transcribed_RNA"/>
</dbReference>
<proteinExistence type="predicted"/>
<accession>A0A0B7BRH4</accession>
<reference evidence="1" key="1">
    <citation type="submission" date="2014-12" db="EMBL/GenBank/DDBJ databases">
        <title>Insight into the proteome of Arion vulgaris.</title>
        <authorList>
            <person name="Aradska J."/>
            <person name="Bulat T."/>
            <person name="Smidak R."/>
            <person name="Sarate P."/>
            <person name="Gangsoo J."/>
            <person name="Sialana F."/>
            <person name="Bilban M."/>
            <person name="Lubec G."/>
        </authorList>
    </citation>
    <scope>NUCLEOTIDE SEQUENCE</scope>
    <source>
        <tissue evidence="1">Skin</tissue>
    </source>
</reference>
<evidence type="ECO:0000313" key="1">
    <source>
        <dbReference type="EMBL" id="CEK95467.1"/>
    </source>
</evidence>
<dbReference type="AlphaFoldDB" id="A0A0B7BRH4"/>
<organism evidence="1">
    <name type="scientific">Arion vulgaris</name>
    <dbReference type="NCBI Taxonomy" id="1028688"/>
    <lineage>
        <taxon>Eukaryota</taxon>
        <taxon>Metazoa</taxon>
        <taxon>Spiralia</taxon>
        <taxon>Lophotrochozoa</taxon>
        <taxon>Mollusca</taxon>
        <taxon>Gastropoda</taxon>
        <taxon>Heterobranchia</taxon>
        <taxon>Euthyneura</taxon>
        <taxon>Panpulmonata</taxon>
        <taxon>Eupulmonata</taxon>
        <taxon>Stylommatophora</taxon>
        <taxon>Helicina</taxon>
        <taxon>Arionoidea</taxon>
        <taxon>Arionidae</taxon>
        <taxon>Arion</taxon>
    </lineage>
</organism>
<protein>
    <submittedName>
        <fullName evidence="1">Uncharacterized protein</fullName>
    </submittedName>
</protein>
<name>A0A0B7BRH4_9EUPU</name>
<gene>
    <name evidence="1" type="primary">ORF207064</name>
</gene>
<sequence>MSVYLSETQPETVPYPLDWTSMSGSTYKNVQIQDPSPDMNEFKKLGVYLEQPFHTVEVSLVRQTRNIVAVLY</sequence>